<reference evidence="2 3" key="1">
    <citation type="submission" date="2018-10" db="EMBL/GenBank/DDBJ databases">
        <title>Draft Genome Sequence of Anaerotignum sp. KCTC 15736.</title>
        <authorList>
            <person name="Choi S.H."/>
            <person name="Kim J.S."/>
            <person name="Kang S.W."/>
            <person name="Lee J.S."/>
            <person name="Park S.H."/>
        </authorList>
    </citation>
    <scope>NUCLEOTIDE SEQUENCE [LARGE SCALE GENOMIC DNA]</scope>
    <source>
        <strain evidence="2 3">KCTC 15736</strain>
    </source>
</reference>
<organism evidence="2 3">
    <name type="scientific">Anaerotignum faecicola</name>
    <dbReference type="NCBI Taxonomy" id="2358141"/>
    <lineage>
        <taxon>Bacteria</taxon>
        <taxon>Bacillati</taxon>
        <taxon>Bacillota</taxon>
        <taxon>Clostridia</taxon>
        <taxon>Lachnospirales</taxon>
        <taxon>Anaerotignaceae</taxon>
        <taxon>Anaerotignum</taxon>
    </lineage>
</organism>
<evidence type="ECO:0000313" key="2">
    <source>
        <dbReference type="EMBL" id="GCB29471.1"/>
    </source>
</evidence>
<evidence type="ECO:0000313" key="3">
    <source>
        <dbReference type="Proteomes" id="UP000287361"/>
    </source>
</evidence>
<proteinExistence type="predicted"/>
<dbReference type="EMBL" id="BHVZ01000002">
    <property type="protein sequence ID" value="GCB29471.1"/>
    <property type="molecule type" value="Genomic_DNA"/>
</dbReference>
<sequence length="421" mass="48757">MIAYLDTNVYIGAGYKFSSEKFATLRSLIANGDVSIIYSSATQGEVEQHINDDIRTAVTKYNRVLRKELSALMCTEDFALNKIDEAHVVASIKDAFADFLSLDGVTKIDLNPLDAERLMQSYFALEAPFETKKPHEFKDAIMINAVKQYQKKVHDQIVIVSDDSGFRKAFEGDDNFVTIQYLGDLIKMCNQQKEEYKNIEACIISAVENDDFYDCMHEYFSDFDIDRGYYGEWKCDEKQIDSIEAEFAYVEFVDGRCLAHIDVVLWVVAEITHRDEDTSYFDKEEQRYLIENYVTWRETHRIETNIIIDCTVDKIDDEYVILESTIVDDRKFRTLDLDEDTLQNWDELETEYHEEPDLVYCSECGKVMGYTAEYTDYDDNPLCGDCMVTNEKGDICPTCGRKVPHELMNSGFCIDCFRNQD</sequence>
<dbReference type="AlphaFoldDB" id="A0A401LD16"/>
<dbReference type="Proteomes" id="UP000287361">
    <property type="component" value="Unassembled WGS sequence"/>
</dbReference>
<comment type="caution">
    <text evidence="2">The sequence shown here is derived from an EMBL/GenBank/DDBJ whole genome shotgun (WGS) entry which is preliminary data.</text>
</comment>
<accession>A0A401LD16</accession>
<keyword evidence="3" id="KW-1185">Reference proteome</keyword>
<dbReference type="Pfam" id="PF16289">
    <property type="entry name" value="PIN_12"/>
    <property type="match status" value="1"/>
</dbReference>
<protein>
    <recommendedName>
        <fullName evidence="1">DUF4935 domain-containing protein</fullName>
    </recommendedName>
</protein>
<dbReference type="OrthoDB" id="5637at2"/>
<feature type="domain" description="DUF4935" evidence="1">
    <location>
        <begin position="4"/>
        <end position="166"/>
    </location>
</feature>
<name>A0A401LD16_9FIRM</name>
<dbReference type="InterPro" id="IPR032557">
    <property type="entry name" value="DUF4935"/>
</dbReference>
<gene>
    <name evidence="2" type="ORF">KGMB03357_11320</name>
</gene>
<evidence type="ECO:0000259" key="1">
    <source>
        <dbReference type="Pfam" id="PF16289"/>
    </source>
</evidence>